<evidence type="ECO:0000256" key="9">
    <source>
        <dbReference type="ARBA" id="ARBA00041631"/>
    </source>
</evidence>
<dbReference type="GO" id="GO:0005615">
    <property type="term" value="C:extracellular space"/>
    <property type="evidence" value="ECO:0007669"/>
    <property type="project" value="UniProtKB-KW"/>
</dbReference>
<dbReference type="InterPro" id="IPR001398">
    <property type="entry name" value="Macrophage_inhib_fac"/>
</dbReference>
<evidence type="ECO:0000256" key="6">
    <source>
        <dbReference type="ARBA" id="ARBA00036823"/>
    </source>
</evidence>
<dbReference type="GO" id="GO:0050178">
    <property type="term" value="F:phenylpyruvate tautomerase activity"/>
    <property type="evidence" value="ECO:0007669"/>
    <property type="project" value="UniProtKB-EC"/>
</dbReference>
<comment type="caution">
    <text evidence="12">The sequence shown here is derived from an EMBL/GenBank/DDBJ whole genome shotgun (WGS) entry which is preliminary data.</text>
</comment>
<evidence type="ECO:0000313" key="13">
    <source>
        <dbReference type="Proteomes" id="UP000295008"/>
    </source>
</evidence>
<keyword evidence="13" id="KW-1185">Reference proteome</keyword>
<organism evidence="12 13">
    <name type="scientific">Hydrogenispora ethanolica</name>
    <dbReference type="NCBI Taxonomy" id="1082276"/>
    <lineage>
        <taxon>Bacteria</taxon>
        <taxon>Bacillati</taxon>
        <taxon>Bacillota</taxon>
        <taxon>Hydrogenispora</taxon>
    </lineage>
</organism>
<dbReference type="PANTHER" id="PTHR11954:SF6">
    <property type="entry name" value="MACROPHAGE MIGRATION INHIBITORY FACTOR"/>
    <property type="match status" value="1"/>
</dbReference>
<reference evidence="12 13" key="1">
    <citation type="submission" date="2019-03" db="EMBL/GenBank/DDBJ databases">
        <title>Genomic Encyclopedia of Type Strains, Phase IV (KMG-IV): sequencing the most valuable type-strain genomes for metagenomic binning, comparative biology and taxonomic classification.</title>
        <authorList>
            <person name="Goeker M."/>
        </authorList>
    </citation>
    <scope>NUCLEOTIDE SEQUENCE [LARGE SCALE GENOMIC DNA]</scope>
    <source>
        <strain evidence="12 13">LX-B</strain>
    </source>
</reference>
<comment type="catalytic activity">
    <reaction evidence="5">
        <text>3-phenylpyruvate = enol-phenylpyruvate</text>
        <dbReference type="Rhea" id="RHEA:17097"/>
        <dbReference type="ChEBI" id="CHEBI:16815"/>
        <dbReference type="ChEBI" id="CHEBI:18005"/>
        <dbReference type="EC" id="5.3.2.1"/>
    </reaction>
</comment>
<evidence type="ECO:0000256" key="5">
    <source>
        <dbReference type="ARBA" id="ARBA00036735"/>
    </source>
</evidence>
<dbReference type="PANTHER" id="PTHR11954">
    <property type="entry name" value="D-DOPACHROME DECARBOXYLASE"/>
    <property type="match status" value="1"/>
</dbReference>
<dbReference type="InterPro" id="IPR014347">
    <property type="entry name" value="Tautomerase/MIF_sf"/>
</dbReference>
<dbReference type="EC" id="5.3.3.12" evidence="7"/>
<keyword evidence="3" id="KW-0964">Secreted</keyword>
<keyword evidence="4" id="KW-0413">Isomerase</keyword>
<dbReference type="SUPFAM" id="SSF55331">
    <property type="entry name" value="Tautomerase/MIF"/>
    <property type="match status" value="1"/>
</dbReference>
<evidence type="ECO:0000256" key="8">
    <source>
        <dbReference type="ARBA" id="ARBA00039086"/>
    </source>
</evidence>
<evidence type="ECO:0000256" key="1">
    <source>
        <dbReference type="ARBA" id="ARBA00004613"/>
    </source>
</evidence>
<evidence type="ECO:0000256" key="10">
    <source>
        <dbReference type="ARBA" id="ARBA00041912"/>
    </source>
</evidence>
<evidence type="ECO:0000313" key="12">
    <source>
        <dbReference type="EMBL" id="TCL65920.1"/>
    </source>
</evidence>
<comment type="catalytic activity">
    <reaction evidence="6">
        <text>L-dopachrome = 5,6-dihydroxyindole-2-carboxylate</text>
        <dbReference type="Rhea" id="RHEA:13041"/>
        <dbReference type="ChEBI" id="CHEBI:16875"/>
        <dbReference type="ChEBI" id="CHEBI:57509"/>
        <dbReference type="EC" id="5.3.3.12"/>
    </reaction>
</comment>
<comment type="subcellular location">
    <subcellularLocation>
        <location evidence="1">Secreted</location>
    </subcellularLocation>
</comment>
<evidence type="ECO:0000256" key="3">
    <source>
        <dbReference type="ARBA" id="ARBA00022525"/>
    </source>
</evidence>
<name>A0A4R1RJF0_HYDET</name>
<dbReference type="EC" id="5.3.2.1" evidence="8"/>
<protein>
    <recommendedName>
        <fullName evidence="11">L-dopachrome isomerase</fullName>
        <ecNumber evidence="8">5.3.2.1</ecNumber>
        <ecNumber evidence="7">5.3.3.12</ecNumber>
    </recommendedName>
    <alternativeName>
        <fullName evidence="9">L-dopachrome tautomerase</fullName>
    </alternativeName>
    <alternativeName>
        <fullName evidence="10">Phenylpyruvate tautomerase</fullName>
    </alternativeName>
</protein>
<gene>
    <name evidence="12" type="ORF">EDC14_101650</name>
</gene>
<proteinExistence type="predicted"/>
<keyword evidence="2" id="KW-0202">Cytokine</keyword>
<sequence>MPFIHAKTNQNIAPETEQKLKKELGRAIECLKGKSETWLMLCFEPNQKMWFQGTDAPAAMVQVDIFGKASDQEYNALTKEICRLFNSELQIPQNRIYVKYSENTHWGWNGGNF</sequence>
<evidence type="ECO:0000256" key="2">
    <source>
        <dbReference type="ARBA" id="ARBA00022514"/>
    </source>
</evidence>
<dbReference type="RefSeq" id="WP_132014882.1">
    <property type="nucleotide sequence ID" value="NZ_SLUN01000016.1"/>
</dbReference>
<evidence type="ECO:0000256" key="11">
    <source>
        <dbReference type="ARBA" id="ARBA00042730"/>
    </source>
</evidence>
<dbReference type="Gene3D" id="3.30.429.10">
    <property type="entry name" value="Macrophage Migration Inhibitory Factor"/>
    <property type="match status" value="1"/>
</dbReference>
<dbReference type="AlphaFoldDB" id="A0A4R1RJF0"/>
<dbReference type="GO" id="GO:0004167">
    <property type="term" value="F:dopachrome isomerase activity"/>
    <property type="evidence" value="ECO:0007669"/>
    <property type="project" value="UniProtKB-EC"/>
</dbReference>
<dbReference type="Proteomes" id="UP000295008">
    <property type="component" value="Unassembled WGS sequence"/>
</dbReference>
<evidence type="ECO:0000256" key="7">
    <source>
        <dbReference type="ARBA" id="ARBA00038932"/>
    </source>
</evidence>
<dbReference type="OrthoDB" id="5769863at2"/>
<dbReference type="Pfam" id="PF01187">
    <property type="entry name" value="MIF"/>
    <property type="match status" value="1"/>
</dbReference>
<dbReference type="EMBL" id="SLUN01000016">
    <property type="protein sequence ID" value="TCL65920.1"/>
    <property type="molecule type" value="Genomic_DNA"/>
</dbReference>
<dbReference type="GO" id="GO:0005125">
    <property type="term" value="F:cytokine activity"/>
    <property type="evidence" value="ECO:0007669"/>
    <property type="project" value="UniProtKB-KW"/>
</dbReference>
<accession>A0A4R1RJF0</accession>
<evidence type="ECO:0000256" key="4">
    <source>
        <dbReference type="ARBA" id="ARBA00023235"/>
    </source>
</evidence>